<dbReference type="InterPro" id="IPR029033">
    <property type="entry name" value="His_PPase_superfam"/>
</dbReference>
<dbReference type="CDD" id="cd07061">
    <property type="entry name" value="HP_HAP_like"/>
    <property type="match status" value="1"/>
</dbReference>
<dbReference type="GO" id="GO:0003993">
    <property type="term" value="F:acid phosphatase activity"/>
    <property type="evidence" value="ECO:0007669"/>
    <property type="project" value="UniProtKB-EC"/>
</dbReference>
<sequence>MMKLCLLLLVLMTFVTLSMGAATRELVILLFRHGDRSPSNPYANYPHASAWPQGYGQLTTIGMQEQYALGGFIKQRYISSGYLTTAYKRDDVYIRSTNADRTIMSALSQLSAVFPPTGDQVWDNSLIWQPIPVHNVPESTDNILKAFSTYCPAYTRAREQFRRSDEFKEMAAKHQDLFSTISQATHDRANLSNIWQFADTSFCDKAHNLSLPTWAENNFNTLISLNNWDLRISYGRKGVQQFMSGRLMWYFWQLVDAKMNDSVDIKAYFLSAHDVTIVSLLAAFNIWNELQPPYASLVMAELFRDGDSWYLQFSFKNSTEAEAIILSVPGCSPNCSVNKLKELTKNVTLTETEWKHACGLDSNLDLVVLPYIIAIAILSLIIIFLCFVWILIIPCKRLSKPKKYDLLQSDRC</sequence>
<feature type="transmembrane region" description="Helical" evidence="8">
    <location>
        <begin position="368"/>
        <end position="393"/>
    </location>
</feature>
<dbReference type="Pfam" id="PF00328">
    <property type="entry name" value="His_Phos_2"/>
    <property type="match status" value="1"/>
</dbReference>
<evidence type="ECO:0000256" key="8">
    <source>
        <dbReference type="SAM" id="Phobius"/>
    </source>
</evidence>
<keyword evidence="11" id="KW-1185">Reference proteome</keyword>
<dbReference type="Gene3D" id="3.40.50.1240">
    <property type="entry name" value="Phosphoglycerate mutase-like"/>
    <property type="match status" value="1"/>
</dbReference>
<name>A0AAV7JCH3_9METZ</name>
<evidence type="ECO:0000256" key="1">
    <source>
        <dbReference type="ARBA" id="ARBA00000032"/>
    </source>
</evidence>
<dbReference type="InterPro" id="IPR050645">
    <property type="entry name" value="Histidine_acid_phosphatase"/>
</dbReference>
<evidence type="ECO:0000256" key="7">
    <source>
        <dbReference type="ARBA" id="ARBA00023180"/>
    </source>
</evidence>
<proteinExistence type="inferred from homology"/>
<accession>A0AAV7JCH3</accession>
<keyword evidence="8" id="KW-1133">Transmembrane helix</keyword>
<dbReference type="Proteomes" id="UP001165289">
    <property type="component" value="Unassembled WGS sequence"/>
</dbReference>
<evidence type="ECO:0000256" key="4">
    <source>
        <dbReference type="ARBA" id="ARBA00022729"/>
    </source>
</evidence>
<dbReference type="EC" id="3.1.3.2" evidence="3"/>
<reference evidence="10 11" key="1">
    <citation type="journal article" date="2023" name="BMC Biol.">
        <title>The compact genome of the sponge Oopsacas minuta (Hexactinellida) is lacking key metazoan core genes.</title>
        <authorList>
            <person name="Santini S."/>
            <person name="Schenkelaars Q."/>
            <person name="Jourda C."/>
            <person name="Duchesne M."/>
            <person name="Belahbib H."/>
            <person name="Rocher C."/>
            <person name="Selva M."/>
            <person name="Riesgo A."/>
            <person name="Vervoort M."/>
            <person name="Leys S.P."/>
            <person name="Kodjabachian L."/>
            <person name="Le Bivic A."/>
            <person name="Borchiellini C."/>
            <person name="Claverie J.M."/>
            <person name="Renard E."/>
        </authorList>
    </citation>
    <scope>NUCLEOTIDE SEQUENCE [LARGE SCALE GENOMIC DNA]</scope>
    <source>
        <strain evidence="10">SPO-2</strain>
    </source>
</reference>
<keyword evidence="8" id="KW-0812">Transmembrane</keyword>
<evidence type="ECO:0000256" key="9">
    <source>
        <dbReference type="SAM" id="SignalP"/>
    </source>
</evidence>
<feature type="chain" id="PRO_5043339105" description="acid phosphatase" evidence="9">
    <location>
        <begin position="21"/>
        <end position="412"/>
    </location>
</feature>
<keyword evidence="6" id="KW-1015">Disulfide bond</keyword>
<dbReference type="PANTHER" id="PTHR11567">
    <property type="entry name" value="ACID PHOSPHATASE-RELATED"/>
    <property type="match status" value="1"/>
</dbReference>
<evidence type="ECO:0000313" key="10">
    <source>
        <dbReference type="EMBL" id="KAI6646436.1"/>
    </source>
</evidence>
<keyword evidence="5" id="KW-0378">Hydrolase</keyword>
<evidence type="ECO:0000256" key="6">
    <source>
        <dbReference type="ARBA" id="ARBA00023157"/>
    </source>
</evidence>
<dbReference type="SUPFAM" id="SSF53254">
    <property type="entry name" value="Phosphoglycerate mutase-like"/>
    <property type="match status" value="1"/>
</dbReference>
<dbReference type="PANTHER" id="PTHR11567:SF211">
    <property type="entry name" value="PROSTATIC ACID PHOSPHATASE"/>
    <property type="match status" value="1"/>
</dbReference>
<keyword evidence="8" id="KW-0472">Membrane</keyword>
<feature type="signal peptide" evidence="9">
    <location>
        <begin position="1"/>
        <end position="20"/>
    </location>
</feature>
<comment type="similarity">
    <text evidence="2">Belongs to the histidine acid phosphatase family.</text>
</comment>
<evidence type="ECO:0000313" key="11">
    <source>
        <dbReference type="Proteomes" id="UP001165289"/>
    </source>
</evidence>
<gene>
    <name evidence="10" type="ORF">LOD99_12558</name>
</gene>
<comment type="caution">
    <text evidence="10">The sequence shown here is derived from an EMBL/GenBank/DDBJ whole genome shotgun (WGS) entry which is preliminary data.</text>
</comment>
<dbReference type="AlphaFoldDB" id="A0AAV7JCH3"/>
<dbReference type="EMBL" id="JAKMXF010000354">
    <property type="protein sequence ID" value="KAI6646436.1"/>
    <property type="molecule type" value="Genomic_DNA"/>
</dbReference>
<protein>
    <recommendedName>
        <fullName evidence="3">acid phosphatase</fullName>
        <ecNumber evidence="3">3.1.3.2</ecNumber>
    </recommendedName>
</protein>
<keyword evidence="7" id="KW-0325">Glycoprotein</keyword>
<keyword evidence="4 9" id="KW-0732">Signal</keyword>
<comment type="catalytic activity">
    <reaction evidence="1">
        <text>a phosphate monoester + H2O = an alcohol + phosphate</text>
        <dbReference type="Rhea" id="RHEA:15017"/>
        <dbReference type="ChEBI" id="CHEBI:15377"/>
        <dbReference type="ChEBI" id="CHEBI:30879"/>
        <dbReference type="ChEBI" id="CHEBI:43474"/>
        <dbReference type="ChEBI" id="CHEBI:67140"/>
        <dbReference type="EC" id="3.1.3.2"/>
    </reaction>
</comment>
<evidence type="ECO:0000256" key="2">
    <source>
        <dbReference type="ARBA" id="ARBA00005375"/>
    </source>
</evidence>
<organism evidence="10 11">
    <name type="scientific">Oopsacas minuta</name>
    <dbReference type="NCBI Taxonomy" id="111878"/>
    <lineage>
        <taxon>Eukaryota</taxon>
        <taxon>Metazoa</taxon>
        <taxon>Porifera</taxon>
        <taxon>Hexactinellida</taxon>
        <taxon>Hexasterophora</taxon>
        <taxon>Lyssacinosida</taxon>
        <taxon>Leucopsacidae</taxon>
        <taxon>Oopsacas</taxon>
    </lineage>
</organism>
<evidence type="ECO:0000256" key="5">
    <source>
        <dbReference type="ARBA" id="ARBA00022801"/>
    </source>
</evidence>
<evidence type="ECO:0000256" key="3">
    <source>
        <dbReference type="ARBA" id="ARBA00012646"/>
    </source>
</evidence>
<dbReference type="InterPro" id="IPR000560">
    <property type="entry name" value="His_Pase_clade-2"/>
</dbReference>